<evidence type="ECO:0000313" key="2">
    <source>
        <dbReference type="Proteomes" id="UP000054776"/>
    </source>
</evidence>
<dbReference type="Proteomes" id="UP000054776">
    <property type="component" value="Unassembled WGS sequence"/>
</dbReference>
<keyword evidence="2" id="KW-1185">Reference proteome</keyword>
<name>A0A0V1BBF7_TRISP</name>
<organism evidence="1 2">
    <name type="scientific">Trichinella spiralis</name>
    <name type="common">Trichina worm</name>
    <dbReference type="NCBI Taxonomy" id="6334"/>
    <lineage>
        <taxon>Eukaryota</taxon>
        <taxon>Metazoa</taxon>
        <taxon>Ecdysozoa</taxon>
        <taxon>Nematoda</taxon>
        <taxon>Enoplea</taxon>
        <taxon>Dorylaimia</taxon>
        <taxon>Trichinellida</taxon>
        <taxon>Trichinellidae</taxon>
        <taxon>Trichinella</taxon>
    </lineage>
</organism>
<sequence length="164" mass="19152">MASRVCMRQDEYTGKQPICNSVETHLRGFKFGIGIVSEIVMSYSLKLRTPVQYFFALDNSNFRHFLTIWYKLKKVLSIRLFNSIDKLSGISQATTVNIYKYLSVYQSQRYQKGGCSIQSSATALHRNDVYAKQLQMYKCYYDDEHCLEDISRSGKNYRIQTRTC</sequence>
<reference evidence="1 2" key="1">
    <citation type="submission" date="2015-01" db="EMBL/GenBank/DDBJ databases">
        <title>Evolution of Trichinella species and genotypes.</title>
        <authorList>
            <person name="Korhonen P.K."/>
            <person name="Edoardo P."/>
            <person name="Giuseppe L.R."/>
            <person name="Gasser R.B."/>
        </authorList>
    </citation>
    <scope>NUCLEOTIDE SEQUENCE [LARGE SCALE GENOMIC DNA]</scope>
    <source>
        <strain evidence="1">ISS3</strain>
    </source>
</reference>
<accession>A0A0V1BBF7</accession>
<protein>
    <submittedName>
        <fullName evidence="1">Uncharacterized protein</fullName>
    </submittedName>
</protein>
<dbReference type="AlphaFoldDB" id="A0A0V1BBF7"/>
<gene>
    <name evidence="1" type="ORF">T01_15703</name>
</gene>
<proteinExistence type="predicted"/>
<comment type="caution">
    <text evidence="1">The sequence shown here is derived from an EMBL/GenBank/DDBJ whole genome shotgun (WGS) entry which is preliminary data.</text>
</comment>
<evidence type="ECO:0000313" key="1">
    <source>
        <dbReference type="EMBL" id="KRY34269.1"/>
    </source>
</evidence>
<dbReference type="EMBL" id="JYDH01000070">
    <property type="protein sequence ID" value="KRY34269.1"/>
    <property type="molecule type" value="Genomic_DNA"/>
</dbReference>
<dbReference type="OrthoDB" id="10404168at2759"/>
<dbReference type="InParanoid" id="A0A0V1BBF7"/>